<dbReference type="InterPro" id="IPR039426">
    <property type="entry name" value="TonB-dep_rcpt-like"/>
</dbReference>
<keyword evidence="3 10" id="KW-1134">Transmembrane beta strand</keyword>
<dbReference type="InterPro" id="IPR000531">
    <property type="entry name" value="Beta-barrel_TonB"/>
</dbReference>
<accession>A0ABW4DS35</accession>
<dbReference type="Proteomes" id="UP001597302">
    <property type="component" value="Unassembled WGS sequence"/>
</dbReference>
<dbReference type="RefSeq" id="WP_379106147.1">
    <property type="nucleotide sequence ID" value="NZ_JBHTOQ010000004.1"/>
</dbReference>
<dbReference type="Pfam" id="PF07715">
    <property type="entry name" value="Plug"/>
    <property type="match status" value="1"/>
</dbReference>
<sequence length="693" mass="74552">MPAPLPRLAAPRFSARPIRRPARALLLSLTALAGPAFAQDASEPFVLDEIVLVTSASSIATTIQDAPASITVIDQSAIEASGARNLNDVLRTVPGLNLTRGNDGTSGVSFRGLSSSRTLTLIDGKRVSTRNTFARHYQGDLQIVPLDAIERIEVVRGPMSTLYGSDAMGGVINIITKKSSDVWSGSVTTDFGIGDANTTADSRSISAYLSGPLGENLNLAAWAKLAQTDTPDAPYAISSVRGVDTPLYASNGVRTRTLGARLTWTPDDAMEWGVEAQSSVDDYLAPDNGPDENEVTKHSLALTHEWDLGAGQLSSYLRHETSGNKTRNGDTGGWNPAIDYDTTVLESRFTSQTALGERHVDYTLGGLISHEKLNDPNTTAGALIEGSATTAALYGEARIELNPDLSLTGGLRVDHHEDFGTNVTPRLYANYRLSDALMLKAGYSQAFVAPDLRNLNPNYQMGSRGNGCKPYQGPCTIIGNPDLQPETSDNYEIGLNYQGNRTSWEVTAFYNDVDNMLSARRTGLTTPEGTPIFQRDNFDYGKTAGIEAGFETALTDDLIWSTSATHIAKSEFKYGDFDTAYPMATTPEWNVTTGLAWQAAARLNLSGQITYVGKQAGYVIEDGLVVGGDEQASVPAGQNSDAYYLVDVAAAYDLSDSATLNLGIDNLFDRQPDADVDYREDGRLFKIGLTTRF</sequence>
<feature type="domain" description="TonB-dependent receptor-like beta-barrel" evidence="13">
    <location>
        <begin position="251"/>
        <end position="667"/>
    </location>
</feature>
<evidence type="ECO:0000256" key="6">
    <source>
        <dbReference type="ARBA" id="ARBA00023065"/>
    </source>
</evidence>
<evidence type="ECO:0000256" key="1">
    <source>
        <dbReference type="ARBA" id="ARBA00004571"/>
    </source>
</evidence>
<dbReference type="InterPro" id="IPR012910">
    <property type="entry name" value="Plug_dom"/>
</dbReference>
<keyword evidence="2 10" id="KW-0813">Transport</keyword>
<evidence type="ECO:0000256" key="4">
    <source>
        <dbReference type="ARBA" id="ARBA00022692"/>
    </source>
</evidence>
<dbReference type="PROSITE" id="PS52016">
    <property type="entry name" value="TONB_DEPENDENT_REC_3"/>
    <property type="match status" value="1"/>
</dbReference>
<dbReference type="Gene3D" id="2.40.170.20">
    <property type="entry name" value="TonB-dependent receptor, beta-barrel domain"/>
    <property type="match status" value="1"/>
</dbReference>
<evidence type="ECO:0000256" key="7">
    <source>
        <dbReference type="ARBA" id="ARBA00023077"/>
    </source>
</evidence>
<keyword evidence="7 11" id="KW-0798">TonB box</keyword>
<evidence type="ECO:0000256" key="10">
    <source>
        <dbReference type="PROSITE-ProRule" id="PRU01360"/>
    </source>
</evidence>
<dbReference type="InterPro" id="IPR036942">
    <property type="entry name" value="Beta-barrel_TonB_sf"/>
</dbReference>
<reference evidence="16" key="1">
    <citation type="journal article" date="2019" name="Int. J. Syst. Evol. Microbiol.">
        <title>The Global Catalogue of Microorganisms (GCM) 10K type strain sequencing project: providing services to taxonomists for standard genome sequencing and annotation.</title>
        <authorList>
            <consortium name="The Broad Institute Genomics Platform"/>
            <consortium name="The Broad Institute Genome Sequencing Center for Infectious Disease"/>
            <person name="Wu L."/>
            <person name="Ma J."/>
        </authorList>
    </citation>
    <scope>NUCLEOTIDE SEQUENCE [LARGE SCALE GENOMIC DNA]</scope>
    <source>
        <strain evidence="16">CCM 8875</strain>
    </source>
</reference>
<keyword evidence="16" id="KW-1185">Reference proteome</keyword>
<dbReference type="EMBL" id="JBHTOQ010000004">
    <property type="protein sequence ID" value="MFD1480579.1"/>
    <property type="molecule type" value="Genomic_DNA"/>
</dbReference>
<name>A0ABW4DS35_9RHOB</name>
<evidence type="ECO:0000256" key="5">
    <source>
        <dbReference type="ARBA" id="ARBA00022729"/>
    </source>
</evidence>
<evidence type="ECO:0000256" key="12">
    <source>
        <dbReference type="SAM" id="SignalP"/>
    </source>
</evidence>
<evidence type="ECO:0000259" key="13">
    <source>
        <dbReference type="Pfam" id="PF00593"/>
    </source>
</evidence>
<comment type="similarity">
    <text evidence="10 11">Belongs to the TonB-dependent receptor family.</text>
</comment>
<dbReference type="PANTHER" id="PTHR30069">
    <property type="entry name" value="TONB-DEPENDENT OUTER MEMBRANE RECEPTOR"/>
    <property type="match status" value="1"/>
</dbReference>
<evidence type="ECO:0000256" key="8">
    <source>
        <dbReference type="ARBA" id="ARBA00023136"/>
    </source>
</evidence>
<keyword evidence="9 10" id="KW-0998">Cell outer membrane</keyword>
<dbReference type="CDD" id="cd01347">
    <property type="entry name" value="ligand_gated_channel"/>
    <property type="match status" value="1"/>
</dbReference>
<protein>
    <submittedName>
        <fullName evidence="15">TonB-dependent receptor plug domain-containing protein</fullName>
    </submittedName>
</protein>
<proteinExistence type="inferred from homology"/>
<evidence type="ECO:0000256" key="11">
    <source>
        <dbReference type="RuleBase" id="RU003357"/>
    </source>
</evidence>
<dbReference type="SUPFAM" id="SSF56935">
    <property type="entry name" value="Porins"/>
    <property type="match status" value="1"/>
</dbReference>
<evidence type="ECO:0000256" key="9">
    <source>
        <dbReference type="ARBA" id="ARBA00023237"/>
    </source>
</evidence>
<dbReference type="PANTHER" id="PTHR30069:SF53">
    <property type="entry name" value="COLICIN I RECEPTOR-RELATED"/>
    <property type="match status" value="1"/>
</dbReference>
<keyword evidence="15" id="KW-0675">Receptor</keyword>
<evidence type="ECO:0000259" key="14">
    <source>
        <dbReference type="Pfam" id="PF07715"/>
    </source>
</evidence>
<feature type="domain" description="TonB-dependent receptor plug" evidence="14">
    <location>
        <begin position="63"/>
        <end position="171"/>
    </location>
</feature>
<evidence type="ECO:0000313" key="15">
    <source>
        <dbReference type="EMBL" id="MFD1480579.1"/>
    </source>
</evidence>
<keyword evidence="4 10" id="KW-0812">Transmembrane</keyword>
<dbReference type="Pfam" id="PF00593">
    <property type="entry name" value="TonB_dep_Rec_b-barrel"/>
    <property type="match status" value="1"/>
</dbReference>
<keyword evidence="5 12" id="KW-0732">Signal</keyword>
<dbReference type="Gene3D" id="2.170.130.10">
    <property type="entry name" value="TonB-dependent receptor, plug domain"/>
    <property type="match status" value="1"/>
</dbReference>
<comment type="subcellular location">
    <subcellularLocation>
        <location evidence="1 10">Cell outer membrane</location>
        <topology evidence="1 10">Multi-pass membrane protein</topology>
    </subcellularLocation>
</comment>
<evidence type="ECO:0000313" key="16">
    <source>
        <dbReference type="Proteomes" id="UP001597302"/>
    </source>
</evidence>
<keyword evidence="8 10" id="KW-0472">Membrane</keyword>
<feature type="signal peptide" evidence="12">
    <location>
        <begin position="1"/>
        <end position="38"/>
    </location>
</feature>
<evidence type="ECO:0000256" key="2">
    <source>
        <dbReference type="ARBA" id="ARBA00022448"/>
    </source>
</evidence>
<feature type="chain" id="PRO_5045575953" evidence="12">
    <location>
        <begin position="39"/>
        <end position="693"/>
    </location>
</feature>
<comment type="caution">
    <text evidence="15">The sequence shown here is derived from an EMBL/GenBank/DDBJ whole genome shotgun (WGS) entry which is preliminary data.</text>
</comment>
<keyword evidence="6" id="KW-0406">Ion transport</keyword>
<organism evidence="15 16">
    <name type="scientific">Paracoccus nototheniae</name>
    <dbReference type="NCBI Taxonomy" id="2489002"/>
    <lineage>
        <taxon>Bacteria</taxon>
        <taxon>Pseudomonadati</taxon>
        <taxon>Pseudomonadota</taxon>
        <taxon>Alphaproteobacteria</taxon>
        <taxon>Rhodobacterales</taxon>
        <taxon>Paracoccaceae</taxon>
        <taxon>Paracoccus</taxon>
    </lineage>
</organism>
<evidence type="ECO:0000256" key="3">
    <source>
        <dbReference type="ARBA" id="ARBA00022452"/>
    </source>
</evidence>
<gene>
    <name evidence="15" type="ORF">ACFQ5P_04660</name>
</gene>
<dbReference type="InterPro" id="IPR037066">
    <property type="entry name" value="Plug_dom_sf"/>
</dbReference>